<dbReference type="KEGG" id="wcp:H9Q76_03570"/>
<protein>
    <submittedName>
        <fullName evidence="1">Uncharacterized protein</fullName>
    </submittedName>
</protein>
<proteinExistence type="predicted"/>
<dbReference type="RefSeq" id="WP_249321641.1">
    <property type="nucleotide sequence ID" value="NZ_CP060632.1"/>
</dbReference>
<gene>
    <name evidence="1" type="ORF">H9Q76_03570</name>
</gene>
<dbReference type="EMBL" id="CP060632">
    <property type="protein sequence ID" value="QNM00372.1"/>
    <property type="molecule type" value="Genomic_DNA"/>
</dbReference>
<evidence type="ECO:0000313" key="1">
    <source>
        <dbReference type="EMBL" id="QNM00372.1"/>
    </source>
</evidence>
<sequence>MKICRCCGRSMENSEMKCTRCGCQYVNTLDDDAENREIQRCQDMRNKIILPKITEIAVNAYEYQLRGADGGLESKGRKKIILADGVMCSDRIYWSPVSFGQWLYSEEAQDLELSYKYAGKEYIIYAKIKPIKCDDYWRVGLYIDAKLNLWIYVGTDKKYSKAGPYEITLA</sequence>
<dbReference type="Proteomes" id="UP000515819">
    <property type="component" value="Chromosome"/>
</dbReference>
<name>A0A7G9FP90_9FIRM</name>
<dbReference type="AlphaFoldDB" id="A0A7G9FP90"/>
<evidence type="ECO:0000313" key="2">
    <source>
        <dbReference type="Proteomes" id="UP000515819"/>
    </source>
</evidence>
<accession>A0A7G9FP90</accession>
<keyword evidence="2" id="KW-1185">Reference proteome</keyword>
<organism evidence="1 2">
    <name type="scientific">Wujia chipingensis</name>
    <dbReference type="NCBI Taxonomy" id="2763670"/>
    <lineage>
        <taxon>Bacteria</taxon>
        <taxon>Bacillati</taxon>
        <taxon>Bacillota</taxon>
        <taxon>Clostridia</taxon>
        <taxon>Lachnospirales</taxon>
        <taxon>Lachnospiraceae</taxon>
        <taxon>Wujia</taxon>
    </lineage>
</organism>
<reference evidence="1 2" key="1">
    <citation type="submission" date="2020-08" db="EMBL/GenBank/DDBJ databases">
        <authorList>
            <person name="Liu C."/>
            <person name="Sun Q."/>
        </authorList>
    </citation>
    <scope>NUCLEOTIDE SEQUENCE [LARGE SCALE GENOMIC DNA]</scope>
    <source>
        <strain evidence="1 2">NSJ-4</strain>
    </source>
</reference>